<accession>A0A7X0KL56</accession>
<evidence type="ECO:0000313" key="3">
    <source>
        <dbReference type="Proteomes" id="UP000536262"/>
    </source>
</evidence>
<protein>
    <submittedName>
        <fullName evidence="2">Uncharacterized protein (DUF427 family)</fullName>
    </submittedName>
</protein>
<dbReference type="EMBL" id="JACHOU010000004">
    <property type="protein sequence ID" value="MBB6354702.1"/>
    <property type="molecule type" value="Genomic_DNA"/>
</dbReference>
<evidence type="ECO:0000259" key="1">
    <source>
        <dbReference type="Pfam" id="PF04248"/>
    </source>
</evidence>
<evidence type="ECO:0000313" key="2">
    <source>
        <dbReference type="EMBL" id="MBB6354702.1"/>
    </source>
</evidence>
<dbReference type="RefSeq" id="WP_055970862.1">
    <property type="nucleotide sequence ID" value="NZ_BAABEG010000001.1"/>
</dbReference>
<reference evidence="2 3" key="1">
    <citation type="submission" date="2020-08" db="EMBL/GenBank/DDBJ databases">
        <title>Genomic Encyclopedia of Type Strains, Phase IV (KMG-IV): sequencing the most valuable type-strain genomes for metagenomic binning, comparative biology and taxonomic classification.</title>
        <authorList>
            <person name="Goeker M."/>
        </authorList>
    </citation>
    <scope>NUCLEOTIDE SEQUENCE [LARGE SCALE GENOMIC DNA]</scope>
    <source>
        <strain evidence="2 3">DSM 7051</strain>
    </source>
</reference>
<dbReference type="InterPro" id="IPR007361">
    <property type="entry name" value="DUF427"/>
</dbReference>
<dbReference type="PANTHER" id="PTHR43058:SF1">
    <property type="entry name" value="DUF427 DOMAIN-CONTAINING PROTEIN"/>
    <property type="match status" value="1"/>
</dbReference>
<feature type="domain" description="DUF427" evidence="1">
    <location>
        <begin position="18"/>
        <end position="108"/>
    </location>
</feature>
<dbReference type="InterPro" id="IPR038694">
    <property type="entry name" value="DUF427_sf"/>
</dbReference>
<dbReference type="Proteomes" id="UP000536262">
    <property type="component" value="Unassembled WGS sequence"/>
</dbReference>
<dbReference type="Pfam" id="PF04248">
    <property type="entry name" value="NTP_transf_9"/>
    <property type="match status" value="1"/>
</dbReference>
<dbReference type="Gene3D" id="2.170.150.40">
    <property type="entry name" value="Domain of unknown function (DUF427)"/>
    <property type="match status" value="1"/>
</dbReference>
<dbReference type="AlphaFoldDB" id="A0A7X0KL56"/>
<proteinExistence type="predicted"/>
<dbReference type="PANTHER" id="PTHR43058">
    <property type="entry name" value="SLR0655 PROTEIN"/>
    <property type="match status" value="1"/>
</dbReference>
<keyword evidence="3" id="KW-1185">Reference proteome</keyword>
<organism evidence="2 3">
    <name type="scientific">Aminobacter aganoensis</name>
    <dbReference type="NCBI Taxonomy" id="83264"/>
    <lineage>
        <taxon>Bacteria</taxon>
        <taxon>Pseudomonadati</taxon>
        <taxon>Pseudomonadota</taxon>
        <taxon>Alphaproteobacteria</taxon>
        <taxon>Hyphomicrobiales</taxon>
        <taxon>Phyllobacteriaceae</taxon>
        <taxon>Aminobacter</taxon>
    </lineage>
</organism>
<gene>
    <name evidence="2" type="ORF">GGR00_002486</name>
</gene>
<sequence length="129" mass="14392">MYEPQRDPTTITPFIGTVTVSFSDAIIGSSKNAKLLSIPGKDPVYFLPFEDVYFDFLTRATVADHEHLGIATYWSVNAVGEAADNFMWSYEAPEQSDAILERHAAFNPRKARIEATPADDQLRAHDIAE</sequence>
<comment type="caution">
    <text evidence="2">The sequence shown here is derived from an EMBL/GenBank/DDBJ whole genome shotgun (WGS) entry which is preliminary data.</text>
</comment>
<name>A0A7X0KL56_9HYPH</name>